<sequence>MKYSLMATLALASLAASLHASNVDLQVTGSITPGQACNMTVGKGMDYGRISRNKLNADPSLYTDLGMRRVKMHIDCATPMRYALVSTNVSPRDEAGDAYDLGLFSTANPSSVGSLFVRLDSASAHIEGGSAYYTSADSQELGAAAWGPSTFSSMPIGRASIVIGFVTADGSFDAPGPIGHFDTYLLVHPWIKPMNELALTDDITFSGTLGFEIRYF</sequence>
<evidence type="ECO:0008006" key="4">
    <source>
        <dbReference type="Google" id="ProtNLM"/>
    </source>
</evidence>
<protein>
    <recommendedName>
        <fullName evidence="4">DUF1120 domain-containing protein</fullName>
    </recommendedName>
</protein>
<gene>
    <name evidence="2" type="ORF">J2T07_001680</name>
</gene>
<evidence type="ECO:0000256" key="1">
    <source>
        <dbReference type="SAM" id="SignalP"/>
    </source>
</evidence>
<feature type="signal peptide" evidence="1">
    <location>
        <begin position="1"/>
        <end position="20"/>
    </location>
</feature>
<comment type="caution">
    <text evidence="2">The sequence shown here is derived from an EMBL/GenBank/DDBJ whole genome shotgun (WGS) entry which is preliminary data.</text>
</comment>
<keyword evidence="1" id="KW-0732">Signal</keyword>
<evidence type="ECO:0000313" key="2">
    <source>
        <dbReference type="EMBL" id="MDQ0009503.1"/>
    </source>
</evidence>
<dbReference type="EMBL" id="JAUSSK010000002">
    <property type="protein sequence ID" value="MDQ0009503.1"/>
    <property type="molecule type" value="Genomic_DNA"/>
</dbReference>
<dbReference type="InterPro" id="IPR010546">
    <property type="entry name" value="DUF1120"/>
</dbReference>
<proteinExistence type="predicted"/>
<organism evidence="2 3">
    <name type="scientific">Luteibacter jiangsuensis</name>
    <dbReference type="NCBI Taxonomy" id="637577"/>
    <lineage>
        <taxon>Bacteria</taxon>
        <taxon>Pseudomonadati</taxon>
        <taxon>Pseudomonadota</taxon>
        <taxon>Gammaproteobacteria</taxon>
        <taxon>Lysobacterales</taxon>
        <taxon>Rhodanobacteraceae</taxon>
        <taxon>Luteibacter</taxon>
    </lineage>
</organism>
<evidence type="ECO:0000313" key="3">
    <source>
        <dbReference type="Proteomes" id="UP001237737"/>
    </source>
</evidence>
<dbReference type="Pfam" id="PF06551">
    <property type="entry name" value="DUF1120"/>
    <property type="match status" value="1"/>
</dbReference>
<reference evidence="2 3" key="1">
    <citation type="submission" date="2023-07" db="EMBL/GenBank/DDBJ databases">
        <title>Sorghum-associated microbial communities from plants grown in Nebraska, USA.</title>
        <authorList>
            <person name="Schachtman D."/>
        </authorList>
    </citation>
    <scope>NUCLEOTIDE SEQUENCE [LARGE SCALE GENOMIC DNA]</scope>
    <source>
        <strain evidence="2 3">CC60</strain>
    </source>
</reference>
<feature type="chain" id="PRO_5046982076" description="DUF1120 domain-containing protein" evidence="1">
    <location>
        <begin position="21"/>
        <end position="216"/>
    </location>
</feature>
<keyword evidence="3" id="KW-1185">Reference proteome</keyword>
<dbReference type="Proteomes" id="UP001237737">
    <property type="component" value="Unassembled WGS sequence"/>
</dbReference>
<dbReference type="RefSeq" id="WP_306848935.1">
    <property type="nucleotide sequence ID" value="NZ_JAUSSK010000002.1"/>
</dbReference>
<name>A0ABT9SYW6_9GAMM</name>
<accession>A0ABT9SYW6</accession>